<dbReference type="Proteomes" id="UP000305541">
    <property type="component" value="Unassembled WGS sequence"/>
</dbReference>
<proteinExistence type="predicted"/>
<reference evidence="2 3" key="1">
    <citation type="submission" date="2019-05" db="EMBL/GenBank/DDBJ databases">
        <title>The metagenome of a microbial culture collection derived from dairy environment covers the genomic content of the human microbiome.</title>
        <authorList>
            <person name="Roder T."/>
            <person name="Wuthrich D."/>
            <person name="Sattari Z."/>
            <person name="Von Ah U."/>
            <person name="Bar C."/>
            <person name="Ronchi F."/>
            <person name="Macpherson A.J."/>
            <person name="Ganal-Vonarburg S.C."/>
            <person name="Bruggmann R."/>
            <person name="Vergeres G."/>
        </authorList>
    </citation>
    <scope>NUCLEOTIDE SEQUENCE [LARGE SCALE GENOMIC DNA]</scope>
    <source>
        <strain evidence="2 3">FAM 18815</strain>
    </source>
</reference>
<sequence>MKYQLEITPKQLEIVKNSLDVYGRLQQGSIDLALDVAIGRRVGDAIVNDRLIHPLQPHSEVDVLKMALFPELARNEHYGVGNKQVPEFGLSYTVYNALRYRQFLDSQNKESLKDTVDSYPPMKYGSEPIPKITKVED</sequence>
<evidence type="ECO:0000313" key="2">
    <source>
        <dbReference type="EMBL" id="TLQ05457.1"/>
    </source>
</evidence>
<evidence type="ECO:0000256" key="1">
    <source>
        <dbReference type="SAM" id="MobiDB-lite"/>
    </source>
</evidence>
<dbReference type="EMBL" id="VBTH01000002">
    <property type="protein sequence ID" value="TLQ05457.1"/>
    <property type="molecule type" value="Genomic_DNA"/>
</dbReference>
<dbReference type="AlphaFoldDB" id="A0A5R9BXT7"/>
<gene>
    <name evidence="2" type="ORF">FEZ51_02005</name>
</gene>
<protein>
    <submittedName>
        <fullName evidence="2">Uncharacterized protein</fullName>
    </submittedName>
</protein>
<dbReference type="RefSeq" id="WP_138473801.1">
    <property type="nucleotide sequence ID" value="NZ_VBTH01000002.1"/>
</dbReference>
<feature type="region of interest" description="Disordered" evidence="1">
    <location>
        <begin position="110"/>
        <end position="137"/>
    </location>
</feature>
<accession>A0A5R9BXT7</accession>
<evidence type="ECO:0000313" key="3">
    <source>
        <dbReference type="Proteomes" id="UP000305541"/>
    </source>
</evidence>
<organism evidence="2 3">
    <name type="scientific">Pediococcus stilesii</name>
    <dbReference type="NCBI Taxonomy" id="331679"/>
    <lineage>
        <taxon>Bacteria</taxon>
        <taxon>Bacillati</taxon>
        <taxon>Bacillota</taxon>
        <taxon>Bacilli</taxon>
        <taxon>Lactobacillales</taxon>
        <taxon>Lactobacillaceae</taxon>
        <taxon>Pediococcus</taxon>
    </lineage>
</organism>
<comment type="caution">
    <text evidence="2">The sequence shown here is derived from an EMBL/GenBank/DDBJ whole genome shotgun (WGS) entry which is preliminary data.</text>
</comment>
<name>A0A5R9BXT7_9LACO</name>